<dbReference type="Proteomes" id="UP001221898">
    <property type="component" value="Unassembled WGS sequence"/>
</dbReference>
<evidence type="ECO:0000313" key="3">
    <source>
        <dbReference type="Proteomes" id="UP001221898"/>
    </source>
</evidence>
<organism evidence="2 3">
    <name type="scientific">Aldrovandia affinis</name>
    <dbReference type="NCBI Taxonomy" id="143900"/>
    <lineage>
        <taxon>Eukaryota</taxon>
        <taxon>Metazoa</taxon>
        <taxon>Chordata</taxon>
        <taxon>Craniata</taxon>
        <taxon>Vertebrata</taxon>
        <taxon>Euteleostomi</taxon>
        <taxon>Actinopterygii</taxon>
        <taxon>Neopterygii</taxon>
        <taxon>Teleostei</taxon>
        <taxon>Notacanthiformes</taxon>
        <taxon>Halosauridae</taxon>
        <taxon>Aldrovandia</taxon>
    </lineage>
</organism>
<protein>
    <submittedName>
        <fullName evidence="2">Uncharacterized protein</fullName>
    </submittedName>
</protein>
<name>A0AAD7S3X8_9TELE</name>
<reference evidence="2" key="1">
    <citation type="journal article" date="2023" name="Science">
        <title>Genome structures resolve the early diversification of teleost fishes.</title>
        <authorList>
            <person name="Parey E."/>
            <person name="Louis A."/>
            <person name="Montfort J."/>
            <person name="Bouchez O."/>
            <person name="Roques C."/>
            <person name="Iampietro C."/>
            <person name="Lluch J."/>
            <person name="Castinel A."/>
            <person name="Donnadieu C."/>
            <person name="Desvignes T."/>
            <person name="Floi Bucao C."/>
            <person name="Jouanno E."/>
            <person name="Wen M."/>
            <person name="Mejri S."/>
            <person name="Dirks R."/>
            <person name="Jansen H."/>
            <person name="Henkel C."/>
            <person name="Chen W.J."/>
            <person name="Zahm M."/>
            <person name="Cabau C."/>
            <person name="Klopp C."/>
            <person name="Thompson A.W."/>
            <person name="Robinson-Rechavi M."/>
            <person name="Braasch I."/>
            <person name="Lecointre G."/>
            <person name="Bobe J."/>
            <person name="Postlethwait J.H."/>
            <person name="Berthelot C."/>
            <person name="Roest Crollius H."/>
            <person name="Guiguen Y."/>
        </authorList>
    </citation>
    <scope>NUCLEOTIDE SEQUENCE</scope>
    <source>
        <strain evidence="2">NC1722</strain>
    </source>
</reference>
<evidence type="ECO:0000256" key="1">
    <source>
        <dbReference type="SAM" id="MobiDB-lite"/>
    </source>
</evidence>
<accession>A0AAD7S3X8</accession>
<comment type="caution">
    <text evidence="2">The sequence shown here is derived from an EMBL/GenBank/DDBJ whole genome shotgun (WGS) entry which is preliminary data.</text>
</comment>
<proteinExistence type="predicted"/>
<dbReference type="EMBL" id="JAINUG010000115">
    <property type="protein sequence ID" value="KAJ8395539.1"/>
    <property type="molecule type" value="Genomic_DNA"/>
</dbReference>
<sequence>MSPLSWPTCLWSGMTVAGGGFPRPERMGGSVLLIPPAMQWPERQRGRRLGDQGELWKRRDAGLDNGRFRARSMSPPPLGPEGAPEPIL</sequence>
<feature type="region of interest" description="Disordered" evidence="1">
    <location>
        <begin position="60"/>
        <end position="88"/>
    </location>
</feature>
<gene>
    <name evidence="2" type="ORF">AAFF_G00030200</name>
</gene>
<evidence type="ECO:0000313" key="2">
    <source>
        <dbReference type="EMBL" id="KAJ8395539.1"/>
    </source>
</evidence>
<dbReference type="AlphaFoldDB" id="A0AAD7S3X8"/>
<keyword evidence="3" id="KW-1185">Reference proteome</keyword>